<dbReference type="eggNOG" id="COG3210">
    <property type="taxonomic scope" value="Bacteria"/>
</dbReference>
<dbReference type="CDD" id="cd11614">
    <property type="entry name" value="SAF_CpaB_FlgA_like"/>
    <property type="match status" value="1"/>
</dbReference>
<dbReference type="InterPro" id="IPR031571">
    <property type="entry name" value="RcpC_dom"/>
</dbReference>
<evidence type="ECO:0000259" key="2">
    <source>
        <dbReference type="Pfam" id="PF16976"/>
    </source>
</evidence>
<name>M1P550_DESSD</name>
<feature type="transmembrane region" description="Helical" evidence="1">
    <location>
        <begin position="16"/>
        <end position="35"/>
    </location>
</feature>
<dbReference type="PATRIC" id="fig|1167006.5.peg.287"/>
<dbReference type="EMBL" id="CP003985">
    <property type="protein sequence ID" value="AGF76837.1"/>
    <property type="molecule type" value="Genomic_DNA"/>
</dbReference>
<dbReference type="AlphaFoldDB" id="M1P550"/>
<dbReference type="RefSeq" id="WP_015402536.1">
    <property type="nucleotide sequence ID" value="NC_020304.1"/>
</dbReference>
<dbReference type="HOGENOM" id="CLU_426836_0_0_7"/>
<accession>M1P550</accession>
<organism evidence="3 4">
    <name type="scientific">Desulfocapsa sulfexigens (strain DSM 10523 / SB164P1)</name>
    <dbReference type="NCBI Taxonomy" id="1167006"/>
    <lineage>
        <taxon>Bacteria</taxon>
        <taxon>Pseudomonadati</taxon>
        <taxon>Thermodesulfobacteriota</taxon>
        <taxon>Desulfobulbia</taxon>
        <taxon>Desulfobulbales</taxon>
        <taxon>Desulfocapsaceae</taxon>
        <taxon>Desulfocapsa</taxon>
    </lineage>
</organism>
<dbReference type="Proteomes" id="UP000011721">
    <property type="component" value="Chromosome"/>
</dbReference>
<evidence type="ECO:0000313" key="3">
    <source>
        <dbReference type="EMBL" id="AGF76837.1"/>
    </source>
</evidence>
<gene>
    <name evidence="3" type="ordered locus">UWK_00252</name>
</gene>
<keyword evidence="1" id="KW-1133">Transmembrane helix</keyword>
<dbReference type="InterPro" id="IPR011050">
    <property type="entry name" value="Pectin_lyase_fold/virulence"/>
</dbReference>
<evidence type="ECO:0000313" key="4">
    <source>
        <dbReference type="Proteomes" id="UP000011721"/>
    </source>
</evidence>
<dbReference type="Pfam" id="PF16976">
    <property type="entry name" value="RcpC"/>
    <property type="match status" value="1"/>
</dbReference>
<dbReference type="KEGG" id="dsf:UWK_00252"/>
<keyword evidence="4" id="KW-1185">Reference proteome</keyword>
<dbReference type="STRING" id="1167006.UWK_00252"/>
<keyword evidence="1" id="KW-0472">Membrane</keyword>
<keyword evidence="1" id="KW-0812">Transmembrane</keyword>
<dbReference type="OrthoDB" id="2037472at2"/>
<dbReference type="eggNOG" id="COG3745">
    <property type="taxonomic scope" value="Bacteria"/>
</dbReference>
<dbReference type="InterPro" id="IPR017592">
    <property type="entry name" value="Pilus_assmbl_Flp-typ_CpaB"/>
</dbReference>
<evidence type="ECO:0000256" key="1">
    <source>
        <dbReference type="SAM" id="Phobius"/>
    </source>
</evidence>
<reference evidence="4" key="1">
    <citation type="journal article" date="2013" name="Stand. Genomic Sci.">
        <title>Complete genome sequence of Desulfocapsa sulfexigens, a marine deltaproteobacterium specialized in disproportionating inorganic sulfur compounds.</title>
        <authorList>
            <person name="Finster K.W."/>
            <person name="Kjeldsen K.U."/>
            <person name="Kube M."/>
            <person name="Reinhardt R."/>
            <person name="Mussmann M."/>
            <person name="Amann R."/>
            <person name="Schreiber L."/>
        </authorList>
    </citation>
    <scope>NUCLEOTIDE SEQUENCE [LARGE SCALE GENOMIC DNA]</scope>
    <source>
        <strain evidence="4">DSM 10523 / SB164P1</strain>
    </source>
</reference>
<protein>
    <submittedName>
        <fullName evidence="3">Flp pilus assembly protein CpaB</fullName>
    </submittedName>
</protein>
<sequence>MENTEQNKIKNKTWKLFTAALIFALLAGLGTMLYLNILEQRLKKRLTPPQKEMVQVIVASRNLPTGSLVNTSTMSVRHVPRSYVNSDIFTPDQFASIQGAILIKPLQQGKMLAQDYIDLKIPKDFSGTIQSGHRAITIQVDEVNSISGMIKPGNSIDLFTRMSGKSFSNSSSGSREAIIPVLEDVLVLATDKIAARPNEDEFKNLDSEDRRRAYNTLTLEVTPKEAAIVAIAESRGELISILRNSNDTGGILFSKVTLADLLAHSDEMLESAVNKQHNRNLDGIHRNQNGQLVTRDGVVIKDPNVHLNKDGLLVTQNGTVLSGRDLMVDANGHIRTKNGKLIDTASLIPGKNGTLVDKNGNVLSSNGYTTTKGGFLVDKNGNVVTPDGHIISGLTVGKDGQVRTSNGRIVTADHIRVGKDGNVRLTDSPVAAMTVDKDGNVRTADGKLANPEDLVTVGPDGIVRAKDGTILKGVHMGKDGKLYNADGKEMSAADILAATEGFKENKNGTVTDANGKTYTAKDLVSVDKDGTVRSKDGTILHGVHLDKDGKLRNKDGSLLTPQEIFTQDAIARAAKSNGVVLAGVTGKIDPAFAENIRKGSPKNLSTFSPYEVEYIIGGRSDGPAKTFTIQIENKNSQSTKE</sequence>
<proteinExistence type="predicted"/>
<dbReference type="NCBIfam" id="TIGR03177">
    <property type="entry name" value="pilus_cpaB"/>
    <property type="match status" value="1"/>
</dbReference>
<feature type="domain" description="Flp pilus assembly protein RcpC/CpaB" evidence="2">
    <location>
        <begin position="125"/>
        <end position="243"/>
    </location>
</feature>
<dbReference type="SUPFAM" id="SSF51126">
    <property type="entry name" value="Pectin lyase-like"/>
    <property type="match status" value="1"/>
</dbReference>